<organism evidence="1 2">
    <name type="scientific">Eiseniibacteriota bacterium</name>
    <dbReference type="NCBI Taxonomy" id="2212470"/>
    <lineage>
        <taxon>Bacteria</taxon>
        <taxon>Candidatus Eiseniibacteriota</taxon>
    </lineage>
</organism>
<evidence type="ECO:0000313" key="2">
    <source>
        <dbReference type="Proteomes" id="UP000319829"/>
    </source>
</evidence>
<dbReference type="EMBL" id="VBOU01000061">
    <property type="protein sequence ID" value="TMQ54635.1"/>
    <property type="molecule type" value="Genomic_DNA"/>
</dbReference>
<gene>
    <name evidence="1" type="ORF">E6K74_05515</name>
</gene>
<dbReference type="AlphaFoldDB" id="A0A538STD0"/>
<name>A0A538STD0_UNCEI</name>
<sequence>MPVTYALVGPLLKLDLEGHYRPKDIVAQFLAGLADPSCPNRVALLLDVTRSESLETRAPHEIRRIAQFLGPYHARIGGRCAVVARTDVHFGLSKMGSVYSEAVGVRAAVFRDCKSALDWLGVQSEV</sequence>
<proteinExistence type="predicted"/>
<evidence type="ECO:0000313" key="1">
    <source>
        <dbReference type="EMBL" id="TMQ54635.1"/>
    </source>
</evidence>
<protein>
    <recommendedName>
        <fullName evidence="3">STAS/SEC14 domain-containing protein</fullName>
    </recommendedName>
</protein>
<evidence type="ECO:0008006" key="3">
    <source>
        <dbReference type="Google" id="ProtNLM"/>
    </source>
</evidence>
<accession>A0A538STD0</accession>
<comment type="caution">
    <text evidence="1">The sequence shown here is derived from an EMBL/GenBank/DDBJ whole genome shotgun (WGS) entry which is preliminary data.</text>
</comment>
<reference evidence="1 2" key="1">
    <citation type="journal article" date="2019" name="Nat. Microbiol.">
        <title>Mediterranean grassland soil C-N compound turnover is dependent on rainfall and depth, and is mediated by genomically divergent microorganisms.</title>
        <authorList>
            <person name="Diamond S."/>
            <person name="Andeer P.F."/>
            <person name="Li Z."/>
            <person name="Crits-Christoph A."/>
            <person name="Burstein D."/>
            <person name="Anantharaman K."/>
            <person name="Lane K.R."/>
            <person name="Thomas B.C."/>
            <person name="Pan C."/>
            <person name="Northen T.R."/>
            <person name="Banfield J.F."/>
        </authorList>
    </citation>
    <scope>NUCLEOTIDE SEQUENCE [LARGE SCALE GENOMIC DNA]</scope>
    <source>
        <strain evidence="1">WS_4</strain>
    </source>
</reference>
<dbReference type="Proteomes" id="UP000319829">
    <property type="component" value="Unassembled WGS sequence"/>
</dbReference>